<dbReference type="AlphaFoldDB" id="A0A2H3CF54"/>
<evidence type="ECO:0000313" key="2">
    <source>
        <dbReference type="Proteomes" id="UP000217790"/>
    </source>
</evidence>
<name>A0A2H3CF54_ARMGA</name>
<sequence>MLYNACVDCYLTHACGLMPDAVDANVKPLMDVHKKFWRRVLRLGKKLMLIPLHSETGIIPLRSRRFLILLGYLKYLLSKDCDKYARAALESSRSFAMTGKFSWFKDVNVAGSRLKFDLEPISLEVTDPERIEEYRKVIQRSMEDRVLTEVGNSEKL</sequence>
<dbReference type="InParanoid" id="A0A2H3CF54"/>
<accession>A0A2H3CF54</accession>
<reference evidence="2" key="1">
    <citation type="journal article" date="2017" name="Nat. Ecol. Evol.">
        <title>Genome expansion and lineage-specific genetic innovations in the forest pathogenic fungi Armillaria.</title>
        <authorList>
            <person name="Sipos G."/>
            <person name="Prasanna A.N."/>
            <person name="Walter M.C."/>
            <person name="O'Connor E."/>
            <person name="Balint B."/>
            <person name="Krizsan K."/>
            <person name="Kiss B."/>
            <person name="Hess J."/>
            <person name="Varga T."/>
            <person name="Slot J."/>
            <person name="Riley R."/>
            <person name="Boka B."/>
            <person name="Rigling D."/>
            <person name="Barry K."/>
            <person name="Lee J."/>
            <person name="Mihaltcheva S."/>
            <person name="LaButti K."/>
            <person name="Lipzen A."/>
            <person name="Waldron R."/>
            <person name="Moloney N.M."/>
            <person name="Sperisen C."/>
            <person name="Kredics L."/>
            <person name="Vagvoelgyi C."/>
            <person name="Patrignani A."/>
            <person name="Fitzpatrick D."/>
            <person name="Nagy I."/>
            <person name="Doyle S."/>
            <person name="Anderson J.B."/>
            <person name="Grigoriev I.V."/>
            <person name="Gueldener U."/>
            <person name="Muensterkoetter M."/>
            <person name="Nagy L.G."/>
        </authorList>
    </citation>
    <scope>NUCLEOTIDE SEQUENCE [LARGE SCALE GENOMIC DNA]</scope>
    <source>
        <strain evidence="2">Ar21-2</strain>
    </source>
</reference>
<keyword evidence="2" id="KW-1185">Reference proteome</keyword>
<organism evidence="1 2">
    <name type="scientific">Armillaria gallica</name>
    <name type="common">Bulbous honey fungus</name>
    <name type="synonym">Armillaria bulbosa</name>
    <dbReference type="NCBI Taxonomy" id="47427"/>
    <lineage>
        <taxon>Eukaryota</taxon>
        <taxon>Fungi</taxon>
        <taxon>Dikarya</taxon>
        <taxon>Basidiomycota</taxon>
        <taxon>Agaricomycotina</taxon>
        <taxon>Agaricomycetes</taxon>
        <taxon>Agaricomycetidae</taxon>
        <taxon>Agaricales</taxon>
        <taxon>Marasmiineae</taxon>
        <taxon>Physalacriaceae</taxon>
        <taxon>Armillaria</taxon>
    </lineage>
</organism>
<proteinExistence type="predicted"/>
<dbReference type="EMBL" id="KZ293744">
    <property type="protein sequence ID" value="PBK80480.1"/>
    <property type="molecule type" value="Genomic_DNA"/>
</dbReference>
<dbReference type="STRING" id="47427.A0A2H3CF54"/>
<evidence type="ECO:0000313" key="1">
    <source>
        <dbReference type="EMBL" id="PBK80480.1"/>
    </source>
</evidence>
<protein>
    <submittedName>
        <fullName evidence="1">Uncharacterized protein</fullName>
    </submittedName>
</protein>
<dbReference type="OrthoDB" id="3051324at2759"/>
<gene>
    <name evidence="1" type="ORF">ARMGADRAFT_1098208</name>
</gene>
<dbReference type="Proteomes" id="UP000217790">
    <property type="component" value="Unassembled WGS sequence"/>
</dbReference>